<dbReference type="OrthoDB" id="9803941at2"/>
<dbReference type="Proteomes" id="UP000094487">
    <property type="component" value="Unassembled WGS sequence"/>
</dbReference>
<proteinExistence type="predicted"/>
<sequence>MKPPPRIKQTFRIPAELSRDLADYARRRRVAQGDVVQAALSSHLSPDGADRLEAALARRLDRMTRQIDRLERHIMISNETLALFVRFWLTAVPPLPDTAQAAAQAKGRERFEGFVETLGRRLAKGRSFADEIVQDVPATTSADPDEE</sequence>
<gene>
    <name evidence="2" type="ORF">BFL28_03530</name>
</gene>
<dbReference type="STRING" id="1888892.BFL28_03530"/>
<name>A0A1E3LSW6_9SPHN</name>
<keyword evidence="3" id="KW-1185">Reference proteome</keyword>
<feature type="coiled-coil region" evidence="1">
    <location>
        <begin position="53"/>
        <end position="80"/>
    </location>
</feature>
<dbReference type="RefSeq" id="WP_069321291.1">
    <property type="nucleotide sequence ID" value="NZ_MDDS01000046.1"/>
</dbReference>
<protein>
    <submittedName>
        <fullName evidence="2">CopG family transcriptional regulator</fullName>
    </submittedName>
</protein>
<comment type="caution">
    <text evidence="2">The sequence shown here is derived from an EMBL/GenBank/DDBJ whole genome shotgun (WGS) entry which is preliminary data.</text>
</comment>
<organism evidence="2 3">
    <name type="scientific">Sphingomonas turrisvirgatae</name>
    <dbReference type="NCBI Taxonomy" id="1888892"/>
    <lineage>
        <taxon>Bacteria</taxon>
        <taxon>Pseudomonadati</taxon>
        <taxon>Pseudomonadota</taxon>
        <taxon>Alphaproteobacteria</taxon>
        <taxon>Sphingomonadales</taxon>
        <taxon>Sphingomonadaceae</taxon>
        <taxon>Sphingomonas</taxon>
    </lineage>
</organism>
<dbReference type="AlphaFoldDB" id="A0A1E3LSW6"/>
<evidence type="ECO:0000313" key="2">
    <source>
        <dbReference type="EMBL" id="ODP36794.1"/>
    </source>
</evidence>
<evidence type="ECO:0000256" key="1">
    <source>
        <dbReference type="SAM" id="Coils"/>
    </source>
</evidence>
<accession>A0A1E3LSW6</accession>
<reference evidence="2 3" key="1">
    <citation type="submission" date="2016-08" db="EMBL/GenBank/DDBJ databases">
        <title>Draft genome of the agarase producing Sphingomonas sp. MCT13.</title>
        <authorList>
            <person name="D'Andrea M.M."/>
            <person name="Rossolini G.M."/>
            <person name="Thaller M.C."/>
        </authorList>
    </citation>
    <scope>NUCLEOTIDE SEQUENCE [LARGE SCALE GENOMIC DNA]</scope>
    <source>
        <strain evidence="2 3">MCT13</strain>
    </source>
</reference>
<dbReference type="EMBL" id="MDDS01000046">
    <property type="protein sequence ID" value="ODP36794.1"/>
    <property type="molecule type" value="Genomic_DNA"/>
</dbReference>
<keyword evidence="1" id="KW-0175">Coiled coil</keyword>
<evidence type="ECO:0000313" key="3">
    <source>
        <dbReference type="Proteomes" id="UP000094487"/>
    </source>
</evidence>